<keyword evidence="1" id="KW-0812">Transmembrane</keyword>
<evidence type="ECO:0000256" key="1">
    <source>
        <dbReference type="SAM" id="Phobius"/>
    </source>
</evidence>
<dbReference type="AlphaFoldDB" id="A0A9D1KIE6"/>
<comment type="caution">
    <text evidence="2">The sequence shown here is derived from an EMBL/GenBank/DDBJ whole genome shotgun (WGS) entry which is preliminary data.</text>
</comment>
<feature type="transmembrane region" description="Helical" evidence="1">
    <location>
        <begin position="7"/>
        <end position="27"/>
    </location>
</feature>
<evidence type="ECO:0000313" key="3">
    <source>
        <dbReference type="Proteomes" id="UP000886758"/>
    </source>
</evidence>
<dbReference type="EMBL" id="DVLF01000135">
    <property type="protein sequence ID" value="HIT50240.1"/>
    <property type="molecule type" value="Genomic_DNA"/>
</dbReference>
<keyword evidence="1" id="KW-0472">Membrane</keyword>
<name>A0A9D1KIE6_9MOLU</name>
<reference evidence="2" key="1">
    <citation type="submission" date="2020-10" db="EMBL/GenBank/DDBJ databases">
        <authorList>
            <person name="Gilroy R."/>
        </authorList>
    </citation>
    <scope>NUCLEOTIDE SEQUENCE</scope>
    <source>
        <strain evidence="2">ChiW17-6978</strain>
    </source>
</reference>
<accession>A0A9D1KIE6</accession>
<proteinExistence type="predicted"/>
<keyword evidence="1" id="KW-1133">Transmembrane helix</keyword>
<protein>
    <submittedName>
        <fullName evidence="2">Uncharacterized protein</fullName>
    </submittedName>
</protein>
<reference evidence="2" key="2">
    <citation type="journal article" date="2021" name="PeerJ">
        <title>Extensive microbial diversity within the chicken gut microbiome revealed by metagenomics and culture.</title>
        <authorList>
            <person name="Gilroy R."/>
            <person name="Ravi A."/>
            <person name="Getino M."/>
            <person name="Pursley I."/>
            <person name="Horton D.L."/>
            <person name="Alikhan N.F."/>
            <person name="Baker D."/>
            <person name="Gharbi K."/>
            <person name="Hall N."/>
            <person name="Watson M."/>
            <person name="Adriaenssens E.M."/>
            <person name="Foster-Nyarko E."/>
            <person name="Jarju S."/>
            <person name="Secka A."/>
            <person name="Antonio M."/>
            <person name="Oren A."/>
            <person name="Chaudhuri R.R."/>
            <person name="La Ragione R."/>
            <person name="Hildebrand F."/>
            <person name="Pallen M.J."/>
        </authorList>
    </citation>
    <scope>NUCLEOTIDE SEQUENCE</scope>
    <source>
        <strain evidence="2">ChiW17-6978</strain>
    </source>
</reference>
<evidence type="ECO:0000313" key="2">
    <source>
        <dbReference type="EMBL" id="HIT50240.1"/>
    </source>
</evidence>
<feature type="transmembrane region" description="Helical" evidence="1">
    <location>
        <begin position="54"/>
        <end position="73"/>
    </location>
</feature>
<gene>
    <name evidence="2" type="ORF">IAD46_04360</name>
</gene>
<dbReference type="Proteomes" id="UP000886758">
    <property type="component" value="Unassembled WGS sequence"/>
</dbReference>
<organism evidence="2 3">
    <name type="scientific">Candidatus Pelethenecus faecipullorum</name>
    <dbReference type="NCBI Taxonomy" id="2840900"/>
    <lineage>
        <taxon>Bacteria</taxon>
        <taxon>Bacillati</taxon>
        <taxon>Mycoplasmatota</taxon>
        <taxon>Mollicutes</taxon>
        <taxon>Candidatus Pelethenecus</taxon>
    </lineage>
</organism>
<sequence length="80" mass="9073">MKYISVIFKIIITISLILSGLVVLTAWRLNGIQIFGLEISAEQVNMFVDSSGTYLYLIFVALVILIVWGIWIGKRAIRKE</sequence>